<dbReference type="EMBL" id="CAJNOK010042530">
    <property type="protein sequence ID" value="CAF1564361.1"/>
    <property type="molecule type" value="Genomic_DNA"/>
</dbReference>
<comment type="caution">
    <text evidence="1">The sequence shown here is derived from an EMBL/GenBank/DDBJ whole genome shotgun (WGS) entry which is preliminary data.</text>
</comment>
<feature type="non-terminal residue" evidence="1">
    <location>
        <position position="205"/>
    </location>
</feature>
<dbReference type="AlphaFoldDB" id="A0A8S2FX04"/>
<evidence type="ECO:0000313" key="2">
    <source>
        <dbReference type="EMBL" id="CAF4357061.1"/>
    </source>
</evidence>
<organism evidence="1 3">
    <name type="scientific">Didymodactylos carnosus</name>
    <dbReference type="NCBI Taxonomy" id="1234261"/>
    <lineage>
        <taxon>Eukaryota</taxon>
        <taxon>Metazoa</taxon>
        <taxon>Spiralia</taxon>
        <taxon>Gnathifera</taxon>
        <taxon>Rotifera</taxon>
        <taxon>Eurotatoria</taxon>
        <taxon>Bdelloidea</taxon>
        <taxon>Philodinida</taxon>
        <taxon>Philodinidae</taxon>
        <taxon>Didymodactylos</taxon>
    </lineage>
</organism>
<sequence>MPNTMLQAPSMYTTQDPAMQMMQFNNQLRSIQQSYNTPTMSSMNPLSVRYVPMDQLLRNPAQDQLVPTMAMASVVGMPIGQPQINMQQNPTIQMQSQMNMQQNPTIQMQPQMNMQQNPTIQMQPQMNMQQNPTIQMQSQMNMQQNPTIQMQPQMNMQQNPTIQMQPQIPTPSQMQQINNTIHNNCCHCINVVGDGHPVMLFSNGI</sequence>
<evidence type="ECO:0000313" key="1">
    <source>
        <dbReference type="EMBL" id="CAF1564361.1"/>
    </source>
</evidence>
<accession>A0A8S2FX04</accession>
<dbReference type="Proteomes" id="UP000677228">
    <property type="component" value="Unassembled WGS sequence"/>
</dbReference>
<dbReference type="EMBL" id="CAJOBA010065209">
    <property type="protein sequence ID" value="CAF4357061.1"/>
    <property type="molecule type" value="Genomic_DNA"/>
</dbReference>
<dbReference type="Proteomes" id="UP000682733">
    <property type="component" value="Unassembled WGS sequence"/>
</dbReference>
<proteinExistence type="predicted"/>
<name>A0A8S2FX04_9BILA</name>
<evidence type="ECO:0000313" key="3">
    <source>
        <dbReference type="Proteomes" id="UP000677228"/>
    </source>
</evidence>
<gene>
    <name evidence="1" type="ORF">OVA965_LOCUS39990</name>
    <name evidence="2" type="ORF">TMI583_LOCUS41376</name>
</gene>
<reference evidence="1" key="1">
    <citation type="submission" date="2021-02" db="EMBL/GenBank/DDBJ databases">
        <authorList>
            <person name="Nowell W R."/>
        </authorList>
    </citation>
    <scope>NUCLEOTIDE SEQUENCE</scope>
</reference>
<protein>
    <submittedName>
        <fullName evidence="1">Uncharacterized protein</fullName>
    </submittedName>
</protein>